<sequence>MSNELKEVVRLASQYNLIPIVRHVMADTETPIRLFQHVCREERAFLLESVEGGVKWARYSFIGTDPFMIVRGKNGTMTVERDGELTELGDKPLDLLKAHLRSYRSPAIPELPPFTGGAIGFFGYDLLQYYEKLPAHRIDDLQMDDLHFMFCDQVVVFDHFKQQVQVIGNVHVPVGATDADIEAAYERTCRKIESLIERLQQPLPYPLMA</sequence>
<reference evidence="3 4" key="1">
    <citation type="submission" date="2014-02" db="EMBL/GenBank/DDBJ databases">
        <title>Genome sequence of Paenibacillus darwinianus reveals adaptive mechanisms for survival in Antarctic soils.</title>
        <authorList>
            <person name="Dsouza M."/>
            <person name="Taylor M.W."/>
            <person name="Turner S.J."/>
            <person name="Aislabie J."/>
        </authorList>
    </citation>
    <scope>NUCLEOTIDE SEQUENCE [LARGE SCALE GENOMIC DNA]</scope>
    <source>
        <strain evidence="3 4">CE1</strain>
    </source>
</reference>
<dbReference type="Pfam" id="PF04715">
    <property type="entry name" value="Anth_synt_I_N"/>
    <property type="match status" value="1"/>
</dbReference>
<protein>
    <submittedName>
        <fullName evidence="3">Anthranilate synthase</fullName>
    </submittedName>
</protein>
<gene>
    <name evidence="3" type="ORF">BG53_02965</name>
</gene>
<dbReference type="AlphaFoldDB" id="A0A9W5W8S6"/>
<feature type="non-terminal residue" evidence="3">
    <location>
        <position position="209"/>
    </location>
</feature>
<dbReference type="SUPFAM" id="SSF56322">
    <property type="entry name" value="ADC synthase"/>
    <property type="match status" value="1"/>
</dbReference>
<comment type="catalytic activity">
    <reaction evidence="1">
        <text>chorismate + L-glutamine = anthranilate + pyruvate + L-glutamate + H(+)</text>
        <dbReference type="Rhea" id="RHEA:21732"/>
        <dbReference type="ChEBI" id="CHEBI:15361"/>
        <dbReference type="ChEBI" id="CHEBI:15378"/>
        <dbReference type="ChEBI" id="CHEBI:16567"/>
        <dbReference type="ChEBI" id="CHEBI:29748"/>
        <dbReference type="ChEBI" id="CHEBI:29985"/>
        <dbReference type="ChEBI" id="CHEBI:58359"/>
        <dbReference type="EC" id="4.1.3.27"/>
    </reaction>
</comment>
<keyword evidence="4" id="KW-1185">Reference proteome</keyword>
<dbReference type="PANTHER" id="PTHR11236:SF48">
    <property type="entry name" value="ISOCHORISMATE SYNTHASE MENF"/>
    <property type="match status" value="1"/>
</dbReference>
<comment type="caution">
    <text evidence="3">The sequence shown here is derived from an EMBL/GenBank/DDBJ whole genome shotgun (WGS) entry which is preliminary data.</text>
</comment>
<accession>A0A9W5W8S6</accession>
<dbReference type="PANTHER" id="PTHR11236">
    <property type="entry name" value="AMINOBENZOATE/ANTHRANILATE SYNTHASE"/>
    <property type="match status" value="1"/>
</dbReference>
<evidence type="ECO:0000259" key="2">
    <source>
        <dbReference type="Pfam" id="PF04715"/>
    </source>
</evidence>
<dbReference type="EMBL" id="JFHU01000014">
    <property type="protein sequence ID" value="EXX92170.1"/>
    <property type="molecule type" value="Genomic_DNA"/>
</dbReference>
<evidence type="ECO:0000256" key="1">
    <source>
        <dbReference type="ARBA" id="ARBA00047683"/>
    </source>
</evidence>
<dbReference type="InterPro" id="IPR006805">
    <property type="entry name" value="Anth_synth_I_N"/>
</dbReference>
<proteinExistence type="predicted"/>
<dbReference type="GO" id="GO:0000162">
    <property type="term" value="P:L-tryptophan biosynthetic process"/>
    <property type="evidence" value="ECO:0007669"/>
    <property type="project" value="TreeGrafter"/>
</dbReference>
<name>A0A9W5W8S6_9BACL</name>
<dbReference type="Gene3D" id="3.60.120.10">
    <property type="entry name" value="Anthranilate synthase"/>
    <property type="match status" value="1"/>
</dbReference>
<dbReference type="Proteomes" id="UP000053750">
    <property type="component" value="Unassembled WGS sequence"/>
</dbReference>
<feature type="domain" description="Anthranilate synthase component I N-terminal" evidence="2">
    <location>
        <begin position="27"/>
        <end position="165"/>
    </location>
</feature>
<dbReference type="InterPro" id="IPR005801">
    <property type="entry name" value="ADC_synthase"/>
</dbReference>
<dbReference type="GO" id="GO:0004049">
    <property type="term" value="F:anthranilate synthase activity"/>
    <property type="evidence" value="ECO:0007669"/>
    <property type="project" value="UniProtKB-EC"/>
</dbReference>
<organism evidence="3 4">
    <name type="scientific">Paenibacillus darwinianus</name>
    <dbReference type="NCBI Taxonomy" id="1380763"/>
    <lineage>
        <taxon>Bacteria</taxon>
        <taxon>Bacillati</taxon>
        <taxon>Bacillota</taxon>
        <taxon>Bacilli</taxon>
        <taxon>Bacillales</taxon>
        <taxon>Paenibacillaceae</taxon>
        <taxon>Paenibacillus</taxon>
    </lineage>
</organism>
<dbReference type="InterPro" id="IPR019999">
    <property type="entry name" value="Anth_synth_I-like"/>
</dbReference>
<evidence type="ECO:0000313" key="3">
    <source>
        <dbReference type="EMBL" id="EXX92170.1"/>
    </source>
</evidence>
<evidence type="ECO:0000313" key="4">
    <source>
        <dbReference type="Proteomes" id="UP000053750"/>
    </source>
</evidence>